<comment type="caution">
    <text evidence="8">The sequence shown here is derived from an EMBL/GenBank/DDBJ whole genome shotgun (WGS) entry which is preliminary data.</text>
</comment>
<accession>A0ABR2WR67</accession>
<proteinExistence type="inferred from homology"/>
<reference evidence="8 9" key="1">
    <citation type="submission" date="2023-04" db="EMBL/GenBank/DDBJ databases">
        <title>Genome of Basidiobolus ranarum AG-B5.</title>
        <authorList>
            <person name="Stajich J.E."/>
            <person name="Carter-House D."/>
            <person name="Gryganskyi A."/>
        </authorList>
    </citation>
    <scope>NUCLEOTIDE SEQUENCE [LARGE SCALE GENOMIC DNA]</scope>
    <source>
        <strain evidence="8 9">AG-B5</strain>
    </source>
</reference>
<sequence>MSSISFLSSQTRRAFFRQASRLHSSPVKSMSLPVRELPSLFPVSTCSYKLEHTSALLRYSHTWTQTVQDAECLIKHPGGSYINPDTLIGEDVSELGSSMSDWLDLEHPLLRTMSKYYLEEGYNHIHPLIVLMMSRAVNGSELKDKLQNGILPEQRSLSEITEMIHTASLIHDDVLDYSMSESTPETAKAAKGNKLSVLGGDFLLTRASMGLARLRVPEVVELIALAIENQVKGEFMKATEAVTEKSLNFERCLDQIYLKHASLMANSCKAAAILGRCESKVINSAYLYGKELGIAIKLHQDVQEWKTAIEEKKSDFKPSIFSGPLILAMETHEALKISIKHGSFESNSDVFEMYDIIRQTKAIERTSEIVESCCQKAIDIARSFPTSDAQQILIKLPQSMSGKD</sequence>
<dbReference type="Pfam" id="PF00348">
    <property type="entry name" value="polyprenyl_synt"/>
    <property type="match status" value="1"/>
</dbReference>
<evidence type="ECO:0000256" key="7">
    <source>
        <dbReference type="RuleBase" id="RU004466"/>
    </source>
</evidence>
<dbReference type="InterPro" id="IPR008949">
    <property type="entry name" value="Isoprenoid_synthase_dom_sf"/>
</dbReference>
<evidence type="ECO:0000256" key="2">
    <source>
        <dbReference type="ARBA" id="ARBA00006706"/>
    </source>
</evidence>
<dbReference type="GO" id="GO:0052381">
    <property type="term" value="F:tRNA dimethylallyltransferase activity"/>
    <property type="evidence" value="ECO:0007669"/>
    <property type="project" value="UniProtKB-EC"/>
</dbReference>
<evidence type="ECO:0000256" key="4">
    <source>
        <dbReference type="ARBA" id="ARBA00022723"/>
    </source>
</evidence>
<keyword evidence="9" id="KW-1185">Reference proteome</keyword>
<evidence type="ECO:0000256" key="5">
    <source>
        <dbReference type="ARBA" id="ARBA00022842"/>
    </source>
</evidence>
<keyword evidence="4" id="KW-0479">Metal-binding</keyword>
<dbReference type="EC" id="2.5.1.75" evidence="8"/>
<organism evidence="8 9">
    <name type="scientific">Basidiobolus ranarum</name>
    <dbReference type="NCBI Taxonomy" id="34480"/>
    <lineage>
        <taxon>Eukaryota</taxon>
        <taxon>Fungi</taxon>
        <taxon>Fungi incertae sedis</taxon>
        <taxon>Zoopagomycota</taxon>
        <taxon>Entomophthoromycotina</taxon>
        <taxon>Basidiobolomycetes</taxon>
        <taxon>Basidiobolales</taxon>
        <taxon>Basidiobolaceae</taxon>
        <taxon>Basidiobolus</taxon>
    </lineage>
</organism>
<dbReference type="PANTHER" id="PTHR12001:SF69">
    <property type="entry name" value="ALL TRANS-POLYPRENYL-DIPHOSPHATE SYNTHASE PDSS1"/>
    <property type="match status" value="1"/>
</dbReference>
<dbReference type="SUPFAM" id="SSF48576">
    <property type="entry name" value="Terpenoid synthases"/>
    <property type="match status" value="1"/>
</dbReference>
<comment type="similarity">
    <text evidence="2 7">Belongs to the FPP/GGPP synthase family.</text>
</comment>
<dbReference type="Gene3D" id="1.10.600.10">
    <property type="entry name" value="Farnesyl Diphosphate Synthase"/>
    <property type="match status" value="1"/>
</dbReference>
<keyword evidence="5" id="KW-0460">Magnesium</keyword>
<dbReference type="EMBL" id="JASJQH010000517">
    <property type="protein sequence ID" value="KAK9763996.1"/>
    <property type="molecule type" value="Genomic_DNA"/>
</dbReference>
<evidence type="ECO:0000313" key="8">
    <source>
        <dbReference type="EMBL" id="KAK9763996.1"/>
    </source>
</evidence>
<keyword evidence="3 7" id="KW-0808">Transferase</keyword>
<evidence type="ECO:0000256" key="6">
    <source>
        <dbReference type="ARBA" id="ARBA00023229"/>
    </source>
</evidence>
<dbReference type="Proteomes" id="UP001479436">
    <property type="component" value="Unassembled WGS sequence"/>
</dbReference>
<evidence type="ECO:0000256" key="1">
    <source>
        <dbReference type="ARBA" id="ARBA00001946"/>
    </source>
</evidence>
<dbReference type="PANTHER" id="PTHR12001">
    <property type="entry name" value="GERANYLGERANYL PYROPHOSPHATE SYNTHASE"/>
    <property type="match status" value="1"/>
</dbReference>
<name>A0ABR2WR67_9FUNG</name>
<evidence type="ECO:0000256" key="3">
    <source>
        <dbReference type="ARBA" id="ARBA00022679"/>
    </source>
</evidence>
<gene>
    <name evidence="8" type="primary">COQ1_1</name>
    <name evidence="8" type="ORF">K7432_008879</name>
</gene>
<comment type="cofactor">
    <cofactor evidence="1">
        <name>Mg(2+)</name>
        <dbReference type="ChEBI" id="CHEBI:18420"/>
    </cofactor>
</comment>
<evidence type="ECO:0000313" key="9">
    <source>
        <dbReference type="Proteomes" id="UP001479436"/>
    </source>
</evidence>
<protein>
    <submittedName>
        <fullName evidence="8">Coq1 putative hexaprenyl diphosphate synthase</fullName>
        <ecNumber evidence="8">2.5.1.75</ecNumber>
    </submittedName>
</protein>
<keyword evidence="6" id="KW-0414">Isoprene biosynthesis</keyword>
<dbReference type="InterPro" id="IPR000092">
    <property type="entry name" value="Polyprenyl_synt"/>
</dbReference>